<sequence length="199" mass="22427">MPEQFLHMGLDYGSQLAGTTAAAMLVEGQVQIWQSKKGQNADDWLLNLVQEVKPKLIYIDAPLTLPAVYSQTPLTVKADFFYRVCDREVKAMSPMIIGGLTARAIKLRTQLATAGVATLETYPTQLKHLLFPHLENYKKDLKYLTEFTEALEGMINFKINIPPANWHQLDAMLAWYSGCRHLQKQSVLYGDATEGRIIV</sequence>
<evidence type="ECO:0000313" key="1">
    <source>
        <dbReference type="EMBL" id="MFD2065704.1"/>
    </source>
</evidence>
<evidence type="ECO:0008006" key="3">
    <source>
        <dbReference type="Google" id="ProtNLM"/>
    </source>
</evidence>
<dbReference type="Proteomes" id="UP001597369">
    <property type="component" value="Unassembled WGS sequence"/>
</dbReference>
<comment type="caution">
    <text evidence="1">The sequence shown here is derived from an EMBL/GenBank/DDBJ whole genome shotgun (WGS) entry which is preliminary data.</text>
</comment>
<keyword evidence="2" id="KW-1185">Reference proteome</keyword>
<name>A0ABW4WSG7_9BACT</name>
<organism evidence="1 2">
    <name type="scientific">Pontibacter silvestris</name>
    <dbReference type="NCBI Taxonomy" id="2305183"/>
    <lineage>
        <taxon>Bacteria</taxon>
        <taxon>Pseudomonadati</taxon>
        <taxon>Bacteroidota</taxon>
        <taxon>Cytophagia</taxon>
        <taxon>Cytophagales</taxon>
        <taxon>Hymenobacteraceae</taxon>
        <taxon>Pontibacter</taxon>
    </lineage>
</organism>
<accession>A0ABW4WSG7</accession>
<gene>
    <name evidence="1" type="ORF">ACFSKU_02330</name>
</gene>
<reference evidence="2" key="1">
    <citation type="journal article" date="2019" name="Int. J. Syst. Evol. Microbiol.">
        <title>The Global Catalogue of Microorganisms (GCM) 10K type strain sequencing project: providing services to taxonomists for standard genome sequencing and annotation.</title>
        <authorList>
            <consortium name="The Broad Institute Genomics Platform"/>
            <consortium name="The Broad Institute Genome Sequencing Center for Infectious Disease"/>
            <person name="Wu L."/>
            <person name="Ma J."/>
        </authorList>
    </citation>
    <scope>NUCLEOTIDE SEQUENCE [LARGE SCALE GENOMIC DNA]</scope>
    <source>
        <strain evidence="2">JCM 16545</strain>
    </source>
</reference>
<protein>
    <recommendedName>
        <fullName evidence="3">DUF429 domain-containing protein</fullName>
    </recommendedName>
</protein>
<evidence type="ECO:0000313" key="2">
    <source>
        <dbReference type="Proteomes" id="UP001597369"/>
    </source>
</evidence>
<proteinExistence type="predicted"/>
<dbReference type="RefSeq" id="WP_229961925.1">
    <property type="nucleotide sequence ID" value="NZ_JAJJWI010000016.1"/>
</dbReference>
<dbReference type="EMBL" id="JBHUHV010000008">
    <property type="protein sequence ID" value="MFD2065704.1"/>
    <property type="molecule type" value="Genomic_DNA"/>
</dbReference>